<gene>
    <name evidence="2" type="ORF">FGADI_12588</name>
</gene>
<comment type="caution">
    <text evidence="2">The sequence shown here is derived from an EMBL/GenBank/DDBJ whole genome shotgun (WGS) entry which is preliminary data.</text>
</comment>
<evidence type="ECO:0000256" key="1">
    <source>
        <dbReference type="SAM" id="MobiDB-lite"/>
    </source>
</evidence>
<evidence type="ECO:0000313" key="3">
    <source>
        <dbReference type="Proteomes" id="UP000604273"/>
    </source>
</evidence>
<proteinExistence type="predicted"/>
<dbReference type="AlphaFoldDB" id="A0A8H4WP02"/>
<keyword evidence="3" id="KW-1185">Reference proteome</keyword>
<feature type="region of interest" description="Disordered" evidence="1">
    <location>
        <begin position="125"/>
        <end position="149"/>
    </location>
</feature>
<dbReference type="EMBL" id="JABFAI010000424">
    <property type="protein sequence ID" value="KAF4944584.1"/>
    <property type="molecule type" value="Genomic_DNA"/>
</dbReference>
<dbReference type="Proteomes" id="UP000604273">
    <property type="component" value="Unassembled WGS sequence"/>
</dbReference>
<name>A0A8H4WP02_9HYPO</name>
<dbReference type="OrthoDB" id="5421421at2759"/>
<reference evidence="2" key="1">
    <citation type="journal article" date="2020" name="BMC Genomics">
        <title>Correction to: Identification and distribution of gene clusters required for synthesis of sphingolipid metabolism inhibitors in diverse species of the filamentous fungus Fusarium.</title>
        <authorList>
            <person name="Kim H.S."/>
            <person name="Lohmar J.M."/>
            <person name="Busman M."/>
            <person name="Brown D.W."/>
            <person name="Naumann T.A."/>
            <person name="Divon H.H."/>
            <person name="Lysoe E."/>
            <person name="Uhlig S."/>
            <person name="Proctor R.H."/>
        </authorList>
    </citation>
    <scope>NUCLEOTIDE SEQUENCE</scope>
    <source>
        <strain evidence="2">NRRL 45417</strain>
    </source>
</reference>
<evidence type="ECO:0000313" key="2">
    <source>
        <dbReference type="EMBL" id="KAF4944584.1"/>
    </source>
</evidence>
<sequence length="318" mass="36488">MLPLPSVVRGYLDASSNAKIDLRTSQTPAPCLGTFRVSAVPELQMVNPDLDPSVPPSADPVAIQDEDDRIIQMSIDHWEVPPTPLPNELQPHPFAHSVNEWEPRGVPADIPAAMPGPYRERVLQSLSHRVTKRQGKPRGGRSRKRSEENFVGEHENYMGEEVPPSLKSNCPEVERCIFASRWRHRHQGDQDMWENIQTDFQNQFHKNPSKEMLQMKLRHGQSKYIEWLDEDVCATPIWSSSRPMLILTQEELLREAWTIVERSRYQLILDAFIDLGGSRNMRLCASDIEAKVANDLKLEEGLYVEYAGKANKRRRCKY</sequence>
<protein>
    <submittedName>
        <fullName evidence="2">Uncharacterized protein</fullName>
    </submittedName>
</protein>
<organism evidence="2 3">
    <name type="scientific">Fusarium gaditjirri</name>
    <dbReference type="NCBI Taxonomy" id="282569"/>
    <lineage>
        <taxon>Eukaryota</taxon>
        <taxon>Fungi</taxon>
        <taxon>Dikarya</taxon>
        <taxon>Ascomycota</taxon>
        <taxon>Pezizomycotina</taxon>
        <taxon>Sordariomycetes</taxon>
        <taxon>Hypocreomycetidae</taxon>
        <taxon>Hypocreales</taxon>
        <taxon>Nectriaceae</taxon>
        <taxon>Fusarium</taxon>
        <taxon>Fusarium nisikadoi species complex</taxon>
    </lineage>
</organism>
<accession>A0A8H4WP02</accession>
<reference evidence="2" key="2">
    <citation type="submission" date="2020-05" db="EMBL/GenBank/DDBJ databases">
        <authorList>
            <person name="Kim H.-S."/>
            <person name="Proctor R.H."/>
            <person name="Brown D.W."/>
        </authorList>
    </citation>
    <scope>NUCLEOTIDE SEQUENCE</scope>
    <source>
        <strain evidence="2">NRRL 45417</strain>
    </source>
</reference>
<feature type="compositionally biased region" description="Basic residues" evidence="1">
    <location>
        <begin position="129"/>
        <end position="144"/>
    </location>
</feature>